<dbReference type="InterPro" id="IPR004013">
    <property type="entry name" value="PHP_dom"/>
</dbReference>
<dbReference type="RefSeq" id="WP_066245058.1">
    <property type="nucleotide sequence ID" value="NZ_LSGP01000025.1"/>
</dbReference>
<gene>
    <name evidence="2" type="ORF">AXX12_14415</name>
</gene>
<dbReference type="PANTHER" id="PTHR42924:SF3">
    <property type="entry name" value="POLYMERASE_HISTIDINOL PHOSPHATASE N-TERMINAL DOMAIN-CONTAINING PROTEIN"/>
    <property type="match status" value="1"/>
</dbReference>
<protein>
    <recommendedName>
        <fullName evidence="1">Polymerase/histidinol phosphatase N-terminal domain-containing protein</fullName>
    </recommendedName>
</protein>
<dbReference type="InterPro" id="IPR016195">
    <property type="entry name" value="Pol/histidinol_Pase-like"/>
</dbReference>
<dbReference type="EMBL" id="LSGP01000025">
    <property type="protein sequence ID" value="KYZ75344.1"/>
    <property type="molecule type" value="Genomic_DNA"/>
</dbReference>
<evidence type="ECO:0000313" key="2">
    <source>
        <dbReference type="EMBL" id="KYZ75344.1"/>
    </source>
</evidence>
<dbReference type="Gene3D" id="3.20.20.140">
    <property type="entry name" value="Metal-dependent hydrolases"/>
    <property type="match status" value="1"/>
</dbReference>
<name>A0A154BMZ1_ANASB</name>
<dbReference type="GO" id="GO:0035312">
    <property type="term" value="F:5'-3' DNA exonuclease activity"/>
    <property type="evidence" value="ECO:0007669"/>
    <property type="project" value="TreeGrafter"/>
</dbReference>
<dbReference type="Proteomes" id="UP000076268">
    <property type="component" value="Unassembled WGS sequence"/>
</dbReference>
<dbReference type="PANTHER" id="PTHR42924">
    <property type="entry name" value="EXONUCLEASE"/>
    <property type="match status" value="1"/>
</dbReference>
<sequence>MKVDLHIHTAASGDGEFSPQEIVKLAKENQLQAIAITDHDSINSIESALYWGERYGIEVIPGCEFSAQYKDKWLHVLGYFIDHNNPAIKKWCKKIEKSLEENVDIQIAKLREAGFYLDKDKVVESGAQPMPVSYCRAMFLDQRNNDNKLMNQYRSQENHIIKFCMDWIVTGRPYNAPRYIPGVQDVISLIIQSGGVPVLAHPAATLTHDEDSLLYDLLGFGLMGIEAFTTWHTTEQEEHYYRFCQANKVLATCGSDFHGKTKPHIHIGQVKSNSYEVLECLKDLYGIVKHKKANCRINGIY</sequence>
<dbReference type="STRING" id="1794912.AXX12_14415"/>
<dbReference type="AlphaFoldDB" id="A0A154BMZ1"/>
<dbReference type="Pfam" id="PF02811">
    <property type="entry name" value="PHP"/>
    <property type="match status" value="1"/>
</dbReference>
<comment type="caution">
    <text evidence="2">The sequence shown here is derived from an EMBL/GenBank/DDBJ whole genome shotgun (WGS) entry which is preliminary data.</text>
</comment>
<dbReference type="Gene3D" id="1.10.150.650">
    <property type="match status" value="1"/>
</dbReference>
<proteinExistence type="predicted"/>
<dbReference type="GO" id="GO:0004534">
    <property type="term" value="F:5'-3' RNA exonuclease activity"/>
    <property type="evidence" value="ECO:0007669"/>
    <property type="project" value="TreeGrafter"/>
</dbReference>
<dbReference type="OrthoDB" id="9804333at2"/>
<dbReference type="InterPro" id="IPR052018">
    <property type="entry name" value="PHP_domain"/>
</dbReference>
<dbReference type="InterPro" id="IPR003141">
    <property type="entry name" value="Pol/His_phosphatase_N"/>
</dbReference>
<reference evidence="2 3" key="1">
    <citation type="submission" date="2016-02" db="EMBL/GenBank/DDBJ databases">
        <title>Anaerosporomusa subterraneum gen. nov., sp. nov., a spore-forming obligate anaerobe isolated from saprolite.</title>
        <authorList>
            <person name="Choi J.K."/>
            <person name="Shah M."/>
            <person name="Yee N."/>
        </authorList>
    </citation>
    <scope>NUCLEOTIDE SEQUENCE [LARGE SCALE GENOMIC DNA]</scope>
    <source>
        <strain evidence="2 3">RU4</strain>
    </source>
</reference>
<evidence type="ECO:0000313" key="3">
    <source>
        <dbReference type="Proteomes" id="UP000076268"/>
    </source>
</evidence>
<organism evidence="2 3">
    <name type="scientific">Anaerosporomusa subterranea</name>
    <dbReference type="NCBI Taxonomy" id="1794912"/>
    <lineage>
        <taxon>Bacteria</taxon>
        <taxon>Bacillati</taxon>
        <taxon>Bacillota</taxon>
        <taxon>Negativicutes</taxon>
        <taxon>Acetonemataceae</taxon>
        <taxon>Anaerosporomusa</taxon>
    </lineage>
</organism>
<accession>A0A154BMZ1</accession>
<keyword evidence="3" id="KW-1185">Reference proteome</keyword>
<dbReference type="SUPFAM" id="SSF89550">
    <property type="entry name" value="PHP domain-like"/>
    <property type="match status" value="1"/>
</dbReference>
<evidence type="ECO:0000259" key="1">
    <source>
        <dbReference type="SMART" id="SM00481"/>
    </source>
</evidence>
<feature type="domain" description="Polymerase/histidinol phosphatase N-terminal" evidence="1">
    <location>
        <begin position="3"/>
        <end position="69"/>
    </location>
</feature>
<dbReference type="CDD" id="cd07438">
    <property type="entry name" value="PHP_HisPPase_AMP"/>
    <property type="match status" value="1"/>
</dbReference>
<dbReference type="SMART" id="SM00481">
    <property type="entry name" value="POLIIIAc"/>
    <property type="match status" value="1"/>
</dbReference>